<evidence type="ECO:0000256" key="1">
    <source>
        <dbReference type="SAM" id="MobiDB-lite"/>
    </source>
</evidence>
<sequence length="117" mass="11962">MSLVDLRPGSLTLTLTSNQSKDRFVDRIDPNRGGSTLPLGASGRASWEPRVGPHGSLGLGLMGVSVGPHGSLGSGPLEPRVGPLASVGVQRGAGGSDPGPDREDRRSGRPAGPRAHR</sequence>
<keyword evidence="3" id="KW-1185">Reference proteome</keyword>
<organism evidence="2 3">
    <name type="scientific">Muraenolepis orangiensis</name>
    <name type="common">Patagonian moray cod</name>
    <dbReference type="NCBI Taxonomy" id="630683"/>
    <lineage>
        <taxon>Eukaryota</taxon>
        <taxon>Metazoa</taxon>
        <taxon>Chordata</taxon>
        <taxon>Craniata</taxon>
        <taxon>Vertebrata</taxon>
        <taxon>Euteleostomi</taxon>
        <taxon>Actinopterygii</taxon>
        <taxon>Neopterygii</taxon>
        <taxon>Teleostei</taxon>
        <taxon>Neoteleostei</taxon>
        <taxon>Acanthomorphata</taxon>
        <taxon>Zeiogadaria</taxon>
        <taxon>Gadariae</taxon>
        <taxon>Gadiformes</taxon>
        <taxon>Muraenolepidoidei</taxon>
        <taxon>Muraenolepididae</taxon>
        <taxon>Muraenolepis</taxon>
    </lineage>
</organism>
<dbReference type="AlphaFoldDB" id="A0A9Q0ITE7"/>
<gene>
    <name evidence="2" type="ORF">NHX12_022303</name>
</gene>
<dbReference type="EMBL" id="JANIIK010000038">
    <property type="protein sequence ID" value="KAJ3610209.1"/>
    <property type="molecule type" value="Genomic_DNA"/>
</dbReference>
<accession>A0A9Q0ITE7</accession>
<feature type="region of interest" description="Disordered" evidence="1">
    <location>
        <begin position="24"/>
        <end position="117"/>
    </location>
</feature>
<dbReference type="Proteomes" id="UP001148018">
    <property type="component" value="Unassembled WGS sequence"/>
</dbReference>
<comment type="caution">
    <text evidence="2">The sequence shown here is derived from an EMBL/GenBank/DDBJ whole genome shotgun (WGS) entry which is preliminary data.</text>
</comment>
<reference evidence="2" key="1">
    <citation type="submission" date="2022-07" db="EMBL/GenBank/DDBJ databases">
        <title>Chromosome-level genome of Muraenolepis orangiensis.</title>
        <authorList>
            <person name="Kim J."/>
        </authorList>
    </citation>
    <scope>NUCLEOTIDE SEQUENCE</scope>
    <source>
        <strain evidence="2">KU_S4_2022</strain>
        <tissue evidence="2">Muscle</tissue>
    </source>
</reference>
<evidence type="ECO:0000313" key="3">
    <source>
        <dbReference type="Proteomes" id="UP001148018"/>
    </source>
</evidence>
<proteinExistence type="predicted"/>
<name>A0A9Q0ITE7_9TELE</name>
<protein>
    <submittedName>
        <fullName evidence="2">Uncharacterized protein</fullName>
    </submittedName>
</protein>
<evidence type="ECO:0000313" key="2">
    <source>
        <dbReference type="EMBL" id="KAJ3610209.1"/>
    </source>
</evidence>